<evidence type="ECO:0000313" key="2">
    <source>
        <dbReference type="Proteomes" id="UP001157502"/>
    </source>
</evidence>
<organism evidence="1 2">
    <name type="scientific">Dallia pectoralis</name>
    <name type="common">Alaska blackfish</name>
    <dbReference type="NCBI Taxonomy" id="75939"/>
    <lineage>
        <taxon>Eukaryota</taxon>
        <taxon>Metazoa</taxon>
        <taxon>Chordata</taxon>
        <taxon>Craniata</taxon>
        <taxon>Vertebrata</taxon>
        <taxon>Euteleostomi</taxon>
        <taxon>Actinopterygii</taxon>
        <taxon>Neopterygii</taxon>
        <taxon>Teleostei</taxon>
        <taxon>Protacanthopterygii</taxon>
        <taxon>Esociformes</taxon>
        <taxon>Umbridae</taxon>
        <taxon>Dallia</taxon>
    </lineage>
</organism>
<keyword evidence="2" id="KW-1185">Reference proteome</keyword>
<dbReference type="EMBL" id="CM055728">
    <property type="protein sequence ID" value="KAJ8016027.1"/>
    <property type="molecule type" value="Genomic_DNA"/>
</dbReference>
<comment type="caution">
    <text evidence="1">The sequence shown here is derived from an EMBL/GenBank/DDBJ whole genome shotgun (WGS) entry which is preliminary data.</text>
</comment>
<sequence>MVLRAWLPVWLTASYVSHFRLDSAAHGDAPPCFLSLPSRQPDFNACTASGHSNPGFFRKSLEAAHSHGTNCRPTGDTAARRCNDNIGTPSLGFRFALPKNEDAAGMRRNLRDDRKRPVLVVSEVLAAMMEGQITN</sequence>
<accession>A0ACC2HJL6</accession>
<gene>
    <name evidence="1" type="ORF">DPEC_G00002870</name>
</gene>
<proteinExistence type="predicted"/>
<dbReference type="Proteomes" id="UP001157502">
    <property type="component" value="Chromosome 1"/>
</dbReference>
<name>A0ACC2HJL6_DALPE</name>
<protein>
    <submittedName>
        <fullName evidence="1">Uncharacterized protein</fullName>
    </submittedName>
</protein>
<evidence type="ECO:0000313" key="1">
    <source>
        <dbReference type="EMBL" id="KAJ8016027.1"/>
    </source>
</evidence>
<reference evidence="1" key="1">
    <citation type="submission" date="2021-05" db="EMBL/GenBank/DDBJ databases">
        <authorList>
            <person name="Pan Q."/>
            <person name="Jouanno E."/>
            <person name="Zahm M."/>
            <person name="Klopp C."/>
            <person name="Cabau C."/>
            <person name="Louis A."/>
            <person name="Berthelot C."/>
            <person name="Parey E."/>
            <person name="Roest Crollius H."/>
            <person name="Montfort J."/>
            <person name="Robinson-Rechavi M."/>
            <person name="Bouchez O."/>
            <person name="Lampietro C."/>
            <person name="Lopez Roques C."/>
            <person name="Donnadieu C."/>
            <person name="Postlethwait J."/>
            <person name="Bobe J."/>
            <person name="Dillon D."/>
            <person name="Chandos A."/>
            <person name="von Hippel F."/>
            <person name="Guiguen Y."/>
        </authorList>
    </citation>
    <scope>NUCLEOTIDE SEQUENCE</scope>
    <source>
        <strain evidence="1">YG-Jan2019</strain>
    </source>
</reference>